<dbReference type="AlphaFoldDB" id="A0A6N8U270"/>
<feature type="domain" description="ABC3 transporter permease C-terminal" evidence="7">
    <location>
        <begin position="627"/>
        <end position="743"/>
    </location>
</feature>
<reference evidence="8 9" key="1">
    <citation type="submission" date="2019-12" db="EMBL/GenBank/DDBJ databases">
        <authorList>
            <person name="Yang R."/>
        </authorList>
    </citation>
    <scope>NUCLEOTIDE SEQUENCE [LARGE SCALE GENOMIC DNA]</scope>
    <source>
        <strain evidence="8 9">DONG20-135</strain>
    </source>
</reference>
<comment type="caution">
    <text evidence="8">The sequence shown here is derived from an EMBL/GenBank/DDBJ whole genome shotgun (WGS) entry which is preliminary data.</text>
</comment>
<evidence type="ECO:0000259" key="7">
    <source>
        <dbReference type="Pfam" id="PF02687"/>
    </source>
</evidence>
<accession>A0A6N8U270</accession>
<keyword evidence="2" id="KW-1003">Cell membrane</keyword>
<gene>
    <name evidence="8" type="ORF">GSF08_00480</name>
</gene>
<keyword evidence="5 6" id="KW-0472">Membrane</keyword>
<feature type="transmembrane region" description="Helical" evidence="6">
    <location>
        <begin position="347"/>
        <end position="370"/>
    </location>
</feature>
<dbReference type="EMBL" id="WUUQ01000001">
    <property type="protein sequence ID" value="MXQ72416.1"/>
    <property type="molecule type" value="Genomic_DNA"/>
</dbReference>
<feature type="transmembrane region" description="Helical" evidence="6">
    <location>
        <begin position="12"/>
        <end position="34"/>
    </location>
</feature>
<evidence type="ECO:0000256" key="1">
    <source>
        <dbReference type="ARBA" id="ARBA00004651"/>
    </source>
</evidence>
<dbReference type="InterPro" id="IPR038766">
    <property type="entry name" value="Membrane_comp_ABC_pdt"/>
</dbReference>
<dbReference type="Pfam" id="PF02687">
    <property type="entry name" value="FtsX"/>
    <property type="match status" value="2"/>
</dbReference>
<feature type="transmembrane region" description="Helical" evidence="6">
    <location>
        <begin position="621"/>
        <end position="643"/>
    </location>
</feature>
<evidence type="ECO:0000256" key="2">
    <source>
        <dbReference type="ARBA" id="ARBA00022475"/>
    </source>
</evidence>
<keyword evidence="9" id="KW-1185">Reference proteome</keyword>
<feature type="transmembrane region" description="Helical" evidence="6">
    <location>
        <begin position="716"/>
        <end position="735"/>
    </location>
</feature>
<protein>
    <submittedName>
        <fullName evidence="8">FtsX-like permease family protein</fullName>
    </submittedName>
</protein>
<feature type="transmembrane region" description="Helical" evidence="6">
    <location>
        <begin position="677"/>
        <end position="696"/>
    </location>
</feature>
<evidence type="ECO:0000256" key="3">
    <source>
        <dbReference type="ARBA" id="ARBA00022692"/>
    </source>
</evidence>
<evidence type="ECO:0000313" key="8">
    <source>
        <dbReference type="EMBL" id="MXQ72416.1"/>
    </source>
</evidence>
<evidence type="ECO:0000256" key="5">
    <source>
        <dbReference type="ARBA" id="ARBA00023136"/>
    </source>
</evidence>
<dbReference type="GO" id="GO:0005886">
    <property type="term" value="C:plasma membrane"/>
    <property type="evidence" value="ECO:0007669"/>
    <property type="project" value="UniProtKB-SubCell"/>
</dbReference>
<name>A0A6N8U270_9FIRM</name>
<evidence type="ECO:0000256" key="4">
    <source>
        <dbReference type="ARBA" id="ARBA00022989"/>
    </source>
</evidence>
<dbReference type="PANTHER" id="PTHR30287">
    <property type="entry name" value="MEMBRANE COMPONENT OF PREDICTED ABC SUPERFAMILY METABOLITE UPTAKE TRANSPORTER"/>
    <property type="match status" value="1"/>
</dbReference>
<dbReference type="PANTHER" id="PTHR30287:SF1">
    <property type="entry name" value="INNER MEMBRANE PROTEIN"/>
    <property type="match status" value="1"/>
</dbReference>
<feature type="domain" description="ABC3 transporter permease C-terminal" evidence="7">
    <location>
        <begin position="254"/>
        <end position="372"/>
    </location>
</feature>
<evidence type="ECO:0000256" key="6">
    <source>
        <dbReference type="SAM" id="Phobius"/>
    </source>
</evidence>
<sequence>MLIRKMLRDLRANMSQFLAIFLMIFLGVFIYTGVNSEWNGMRVHAQKLYRETELADVWVYGTGFTKQDIKQIKELNEVTEVTRRAVIEATSTINKKQKLTLYLDESNTLSQPKRMQGESYSPDKDGIWLDQVFAKENHIRVGDSYSLQVNGFKITKPVKGLILHPELVYQNTAGNIIPDHKNNGYACISMNHFTDQYTIPYTQLLIKTKVPQKMEKLISDKLQKNNLVFMERKDLPSYSMLEDEITQHQAFGEVFPIVFLLIAVLTTLTTVSKMIMNQRLLIGILKALGFKNRKIIFHYFSHAMVIVILGAILGYLIGPLVVPTFIYPMMSAIYILPQLHAVPLDNSLYMVIGSISICFMTAFIVCYRHLKEKPADAFRSANISYKQSHHKPNSLIKRANFCAQWNIRDILRNKLRSLIAIIGVTGCMGLLICAFGMQDSMNHMINMMFHELQTYDMRVQIDETADLKVLKSKMNGNAIQESAVEMKFNSVKKTGSLTVQESTKYLKLQNQDLHTVSLPNNGIALSYKLAESFGLKAGDSISWRIIGSTAWTKSKINAILHTPSSQGITMSANSFIQSGHSFLPTSVVGKAADIKTLSGIKNIQYLKTDIESSMDQMLDGMMVMIAILIMGAVVLGIVVLYNIGSFSYLEKVRDLATLKVLGFHDHQVKKLLRQQNLWLTICGILLGLPFGYALIYTVISTVGDSLDVLIVIQPSTYIGCSLATLLVSALVMRIVSRKVKRINMVSALKIME</sequence>
<feature type="transmembrane region" description="Helical" evidence="6">
    <location>
        <begin position="296"/>
        <end position="327"/>
    </location>
</feature>
<keyword evidence="4 6" id="KW-1133">Transmembrane helix</keyword>
<dbReference type="RefSeq" id="WP_160623916.1">
    <property type="nucleotide sequence ID" value="NZ_WUUQ01000001.1"/>
</dbReference>
<feature type="transmembrane region" description="Helical" evidence="6">
    <location>
        <begin position="418"/>
        <end position="437"/>
    </location>
</feature>
<proteinExistence type="predicted"/>
<evidence type="ECO:0000313" key="9">
    <source>
        <dbReference type="Proteomes" id="UP000434036"/>
    </source>
</evidence>
<feature type="transmembrane region" description="Helical" evidence="6">
    <location>
        <begin position="254"/>
        <end position="275"/>
    </location>
</feature>
<organism evidence="8 9">
    <name type="scientific">Copranaerobaculum intestinale</name>
    <dbReference type="NCBI Taxonomy" id="2692629"/>
    <lineage>
        <taxon>Bacteria</taxon>
        <taxon>Bacillati</taxon>
        <taxon>Bacillota</taxon>
        <taxon>Erysipelotrichia</taxon>
        <taxon>Erysipelotrichales</taxon>
        <taxon>Erysipelotrichaceae</taxon>
        <taxon>Copranaerobaculum</taxon>
    </lineage>
</organism>
<reference evidence="8 9" key="2">
    <citation type="submission" date="2020-01" db="EMBL/GenBank/DDBJ databases">
        <title>Clostridiaceae sp. nov. isolated from the gut of human by culturomics.</title>
        <authorList>
            <person name="Chang Y."/>
        </authorList>
    </citation>
    <scope>NUCLEOTIDE SEQUENCE [LARGE SCALE GENOMIC DNA]</scope>
    <source>
        <strain evidence="8 9">DONG20-135</strain>
    </source>
</reference>
<comment type="subcellular location">
    <subcellularLocation>
        <location evidence="1">Cell membrane</location>
        <topology evidence="1">Multi-pass membrane protein</topology>
    </subcellularLocation>
</comment>
<dbReference type="InterPro" id="IPR003838">
    <property type="entry name" value="ABC3_permease_C"/>
</dbReference>
<dbReference type="Proteomes" id="UP000434036">
    <property type="component" value="Unassembled WGS sequence"/>
</dbReference>
<keyword evidence="3 6" id="KW-0812">Transmembrane</keyword>